<name>A0ABZ2F258_METCP</name>
<organism evidence="7 8">
    <name type="scientific">Methylococcus capsulatus</name>
    <dbReference type="NCBI Taxonomy" id="414"/>
    <lineage>
        <taxon>Bacteria</taxon>
        <taxon>Pseudomonadati</taxon>
        <taxon>Pseudomonadota</taxon>
        <taxon>Gammaproteobacteria</taxon>
        <taxon>Methylococcales</taxon>
        <taxon>Methylococcaceae</taxon>
        <taxon>Methylococcus</taxon>
    </lineage>
</organism>
<evidence type="ECO:0000256" key="4">
    <source>
        <dbReference type="ARBA" id="ARBA00022884"/>
    </source>
</evidence>
<reference evidence="7 8" key="1">
    <citation type="submission" date="2022-09" db="EMBL/GenBank/DDBJ databases">
        <authorList>
            <person name="Giprobiosintez L."/>
        </authorList>
    </citation>
    <scope>NUCLEOTIDE SEQUENCE [LARGE SCALE GENOMIC DNA]</scope>
    <source>
        <strain evidence="8">VKPM-B-12549 (GBS-15)</strain>
    </source>
</reference>
<keyword evidence="5" id="KW-0051">Antiviral defense</keyword>
<keyword evidence="4" id="KW-0694">RNA-binding</keyword>
<sequence>MDTSAVHLAPVDAELFNGTAKMMAQAVARADRNRNKSTQLRRFYDELVLWETRVNQASTEQRAAKFAECLPFIRMINAKAAYAEGRKLVDSSFVKLMHDTLAQVTDPATLGTCKLFWEAFMGFYKQERQDSNTP</sequence>
<dbReference type="NCBIfam" id="TIGR01870">
    <property type="entry name" value="cas_TM1810_Csm2"/>
    <property type="match status" value="1"/>
</dbReference>
<evidence type="ECO:0000256" key="2">
    <source>
        <dbReference type="ARBA" id="ARBA00006896"/>
    </source>
</evidence>
<gene>
    <name evidence="7" type="primary">csm2</name>
    <name evidence="7" type="ORF">N4J17_12455</name>
</gene>
<evidence type="ECO:0000313" key="8">
    <source>
        <dbReference type="Proteomes" id="UP001359308"/>
    </source>
</evidence>
<proteinExistence type="inferred from homology"/>
<keyword evidence="8" id="KW-1185">Reference proteome</keyword>
<dbReference type="RefSeq" id="WP_232470167.1">
    <property type="nucleotide sequence ID" value="NZ_CP104311.1"/>
</dbReference>
<evidence type="ECO:0000256" key="6">
    <source>
        <dbReference type="ARBA" id="ARBA00031723"/>
    </source>
</evidence>
<dbReference type="Proteomes" id="UP001359308">
    <property type="component" value="Chromosome"/>
</dbReference>
<evidence type="ECO:0000256" key="3">
    <source>
        <dbReference type="ARBA" id="ARBA00016118"/>
    </source>
</evidence>
<comment type="similarity">
    <text evidence="2">Belongs to the CRISPR-associated Csm2 family.</text>
</comment>
<accession>A0ABZ2F258</accession>
<dbReference type="EMBL" id="CP104311">
    <property type="protein sequence ID" value="WWF01272.1"/>
    <property type="molecule type" value="Genomic_DNA"/>
</dbReference>
<dbReference type="Pfam" id="PF03750">
    <property type="entry name" value="Csm2_III-A"/>
    <property type="match status" value="1"/>
</dbReference>
<evidence type="ECO:0000313" key="7">
    <source>
        <dbReference type="EMBL" id="WWF01272.1"/>
    </source>
</evidence>
<protein>
    <recommendedName>
        <fullName evidence="3">CRISPR system Cms protein Csm2</fullName>
    </recommendedName>
    <alternativeName>
        <fullName evidence="6">CRISPR type III A-associated protein Csm2</fullName>
    </alternativeName>
</protein>
<evidence type="ECO:0000256" key="5">
    <source>
        <dbReference type="ARBA" id="ARBA00023118"/>
    </source>
</evidence>
<comment type="function">
    <text evidence="1">This subunit may be involved in monitoring complementarity of crRNA and target RNA.</text>
</comment>
<evidence type="ECO:0000256" key="1">
    <source>
        <dbReference type="ARBA" id="ARBA00003640"/>
    </source>
</evidence>
<dbReference type="InterPro" id="IPR010149">
    <property type="entry name" value="CRISPR-assoc_prot_Csm2_III-A"/>
</dbReference>